<dbReference type="Proteomes" id="UP000001941">
    <property type="component" value="Chromosome"/>
</dbReference>
<evidence type="ECO:0000256" key="1">
    <source>
        <dbReference type="ARBA" id="ARBA00022737"/>
    </source>
</evidence>
<keyword evidence="6" id="KW-1185">Reference proteome</keyword>
<protein>
    <submittedName>
        <fullName evidence="5">Tetratricopeptide TPR_2</fullName>
    </submittedName>
</protein>
<dbReference type="eggNOG" id="arCOG03032">
    <property type="taxonomic scope" value="Archaea"/>
</dbReference>
<dbReference type="Pfam" id="PF14559">
    <property type="entry name" value="TPR_19"/>
    <property type="match status" value="1"/>
</dbReference>
<gene>
    <name evidence="5" type="ordered locus">Mhun_0883</name>
</gene>
<feature type="transmembrane region" description="Helical" evidence="4">
    <location>
        <begin position="41"/>
        <end position="60"/>
    </location>
</feature>
<dbReference type="EMBL" id="CP000254">
    <property type="protein sequence ID" value="ABD40633.1"/>
    <property type="molecule type" value="Genomic_DNA"/>
</dbReference>
<dbReference type="EnsemblBacteria" id="ABD40633">
    <property type="protein sequence ID" value="ABD40633"/>
    <property type="gene ID" value="Mhun_0883"/>
</dbReference>
<dbReference type="Pfam" id="PF13181">
    <property type="entry name" value="TPR_8"/>
    <property type="match status" value="1"/>
</dbReference>
<dbReference type="InterPro" id="IPR051685">
    <property type="entry name" value="Ycf3/AcsC/BcsC/TPR_MFPF"/>
</dbReference>
<feature type="repeat" description="TPR" evidence="3">
    <location>
        <begin position="135"/>
        <end position="168"/>
    </location>
</feature>
<evidence type="ECO:0000256" key="3">
    <source>
        <dbReference type="PROSITE-ProRule" id="PRU00339"/>
    </source>
</evidence>
<dbReference type="Gene3D" id="1.25.40.10">
    <property type="entry name" value="Tetratricopeptide repeat domain"/>
    <property type="match status" value="1"/>
</dbReference>
<keyword evidence="2 3" id="KW-0802">TPR repeat</keyword>
<keyword evidence="4" id="KW-0812">Transmembrane</keyword>
<dbReference type="InterPro" id="IPR019734">
    <property type="entry name" value="TPR_rpt"/>
</dbReference>
<dbReference type="STRING" id="323259.Mhun_0883"/>
<dbReference type="HOGENOM" id="CLU_1100960_0_0_2"/>
<evidence type="ECO:0000256" key="4">
    <source>
        <dbReference type="SAM" id="Phobius"/>
    </source>
</evidence>
<reference evidence="6" key="1">
    <citation type="journal article" date="2016" name="Stand. Genomic Sci.">
        <title>Complete genome sequence of Methanospirillum hungatei type strain JF1.</title>
        <authorList>
            <person name="Gunsalus R.P."/>
            <person name="Cook L.E."/>
            <person name="Crable B."/>
            <person name="Rohlin L."/>
            <person name="McDonald E."/>
            <person name="Mouttaki H."/>
            <person name="Sieber J.R."/>
            <person name="Poweleit N."/>
            <person name="Zhou H."/>
            <person name="Lapidus A.L."/>
            <person name="Daligault H.E."/>
            <person name="Land M."/>
            <person name="Gilna P."/>
            <person name="Ivanova N."/>
            <person name="Kyrpides N."/>
            <person name="Culley D.E."/>
            <person name="McInerney M.J."/>
        </authorList>
    </citation>
    <scope>NUCLEOTIDE SEQUENCE [LARGE SCALE GENOMIC DNA]</scope>
    <source>
        <strain evidence="6">ATCC 27890 / DSM 864 / NBRC 100397 / JF-1</strain>
    </source>
</reference>
<keyword evidence="4" id="KW-1133">Transmembrane helix</keyword>
<organism evidence="5 6">
    <name type="scientific">Methanospirillum hungatei JF-1 (strain ATCC 27890 / DSM 864 / NBRC 100397 / JF-1)</name>
    <dbReference type="NCBI Taxonomy" id="323259"/>
    <lineage>
        <taxon>Archaea</taxon>
        <taxon>Methanobacteriati</taxon>
        <taxon>Methanobacteriota</taxon>
        <taxon>Stenosarchaea group</taxon>
        <taxon>Methanomicrobia</taxon>
        <taxon>Methanomicrobiales</taxon>
        <taxon>Methanospirillaceae</taxon>
        <taxon>Methanospirillum</taxon>
    </lineage>
</organism>
<keyword evidence="4" id="KW-0472">Membrane</keyword>
<evidence type="ECO:0000313" key="5">
    <source>
        <dbReference type="EMBL" id="ABD40633.1"/>
    </source>
</evidence>
<dbReference type="InParanoid" id="Q2FQB4"/>
<dbReference type="SMART" id="SM00028">
    <property type="entry name" value="TPR"/>
    <property type="match status" value="4"/>
</dbReference>
<feature type="repeat" description="TPR" evidence="3">
    <location>
        <begin position="67"/>
        <end position="100"/>
    </location>
</feature>
<keyword evidence="1" id="KW-0677">Repeat</keyword>
<dbReference type="PANTHER" id="PTHR44943">
    <property type="entry name" value="CELLULOSE SYNTHASE OPERON PROTEIN C"/>
    <property type="match status" value="1"/>
</dbReference>
<dbReference type="PANTHER" id="PTHR44943:SF8">
    <property type="entry name" value="TPR REPEAT-CONTAINING PROTEIN MJ0263"/>
    <property type="match status" value="1"/>
</dbReference>
<dbReference type="InterPro" id="IPR011990">
    <property type="entry name" value="TPR-like_helical_dom_sf"/>
</dbReference>
<proteinExistence type="predicted"/>
<sequence>MVSDPIPRLIWIRPRKSDNSLNYGSRVHRMSLFDQKAQTKFFLFCIGMVLLCIVPASAGLEGPVVDALSYYNQAVDAAGQGSYEEAMNLIDKSLQIQPDFYLAQITKASLLSQKSEYSEAEDLLKQAEQSHPNNAFVLAAHASLYIETGRYKEALTAAEAALEKDPTLVEAWVLKGTAHGGLAQYEEEINASERALQIEPAHPQALSNLKFATESLTIHQNKTGQDGAEKTPLSIPVVLAGVLFASVFRKKM</sequence>
<dbReference type="PROSITE" id="PS50005">
    <property type="entry name" value="TPR"/>
    <property type="match status" value="3"/>
</dbReference>
<dbReference type="SUPFAM" id="SSF48452">
    <property type="entry name" value="TPR-like"/>
    <property type="match status" value="1"/>
</dbReference>
<dbReference type="AlphaFoldDB" id="Q2FQB4"/>
<evidence type="ECO:0000313" key="6">
    <source>
        <dbReference type="Proteomes" id="UP000001941"/>
    </source>
</evidence>
<accession>Q2FQB4</accession>
<feature type="repeat" description="TPR" evidence="3">
    <location>
        <begin position="169"/>
        <end position="202"/>
    </location>
</feature>
<evidence type="ECO:0000256" key="2">
    <source>
        <dbReference type="ARBA" id="ARBA00022803"/>
    </source>
</evidence>
<dbReference type="KEGG" id="mhu:Mhun_0883"/>
<name>Q2FQB4_METHJ</name>